<comment type="caution">
    <text evidence="4">The sequence shown here is derived from an EMBL/GenBank/DDBJ whole genome shotgun (WGS) entry which is preliminary data.</text>
</comment>
<accession>A0A8X8ZA50</accession>
<keyword evidence="1" id="KW-0112">Calmodulin-binding</keyword>
<evidence type="ECO:0008006" key="6">
    <source>
        <dbReference type="Google" id="ProtNLM"/>
    </source>
</evidence>
<sequence>MGRASKWFRGLLTFNKPDPTATPPSKKRWTFPKGKHRRRSHHHAVVPGSYVDDDETSRRVIALATATAAVAEAAVAAAHAAAAVAQLTSGGGFDRATAAHAAQNGVAYACPEERAAVVIQSHFRAYLSRRALRALRALVKLQAVVRGHILRKRNVDKLRQLQALVRAQARALAGRLLIEESTKPSQLNHTEKADHATLAGVKMQRRKGDKAAWDQGDKFRPYHVVEYIPAFPHIRPRRQSNGSSKRALFTPAKSSLSSCTEEPSYVAYKVIRTLRHAAKVMTPTAFVIRVFTFEQHHQSHCKSTELERINSKDQYDTAKYMSWQIKHKM</sequence>
<proteinExistence type="inferred from homology"/>
<evidence type="ECO:0000256" key="3">
    <source>
        <dbReference type="SAM" id="MobiDB-lite"/>
    </source>
</evidence>
<reference evidence="4" key="1">
    <citation type="submission" date="2018-01" db="EMBL/GenBank/DDBJ databases">
        <authorList>
            <person name="Mao J.F."/>
        </authorList>
    </citation>
    <scope>NUCLEOTIDE SEQUENCE</scope>
    <source>
        <strain evidence="4">Huo1</strain>
        <tissue evidence="4">Leaf</tissue>
    </source>
</reference>
<dbReference type="Pfam" id="PF00612">
    <property type="entry name" value="IQ"/>
    <property type="match status" value="2"/>
</dbReference>
<dbReference type="GO" id="GO:0005516">
    <property type="term" value="F:calmodulin binding"/>
    <property type="evidence" value="ECO:0007669"/>
    <property type="project" value="UniProtKB-KW"/>
</dbReference>
<evidence type="ECO:0000256" key="2">
    <source>
        <dbReference type="ARBA" id="ARBA00024341"/>
    </source>
</evidence>
<comment type="similarity">
    <text evidence="2">Belongs to the IQD family.</text>
</comment>
<dbReference type="PROSITE" id="PS50096">
    <property type="entry name" value="IQ"/>
    <property type="match status" value="2"/>
</dbReference>
<keyword evidence="5" id="KW-1185">Reference proteome</keyword>
<dbReference type="InterPro" id="IPR000048">
    <property type="entry name" value="IQ_motif_EF-hand-BS"/>
</dbReference>
<dbReference type="Proteomes" id="UP000298416">
    <property type="component" value="Unassembled WGS sequence"/>
</dbReference>
<name>A0A8X8ZA50_SALSN</name>
<dbReference type="PANTHER" id="PTHR32295:SF11">
    <property type="entry name" value="PROTEIN IQ-DOMAIN 22"/>
    <property type="match status" value="1"/>
</dbReference>
<evidence type="ECO:0000313" key="4">
    <source>
        <dbReference type="EMBL" id="KAG6397022.1"/>
    </source>
</evidence>
<gene>
    <name evidence="4" type="ORF">SASPL_143183</name>
</gene>
<organism evidence="4">
    <name type="scientific">Salvia splendens</name>
    <name type="common">Scarlet sage</name>
    <dbReference type="NCBI Taxonomy" id="180675"/>
    <lineage>
        <taxon>Eukaryota</taxon>
        <taxon>Viridiplantae</taxon>
        <taxon>Streptophyta</taxon>
        <taxon>Embryophyta</taxon>
        <taxon>Tracheophyta</taxon>
        <taxon>Spermatophyta</taxon>
        <taxon>Magnoliopsida</taxon>
        <taxon>eudicotyledons</taxon>
        <taxon>Gunneridae</taxon>
        <taxon>Pentapetalae</taxon>
        <taxon>asterids</taxon>
        <taxon>lamiids</taxon>
        <taxon>Lamiales</taxon>
        <taxon>Lamiaceae</taxon>
        <taxon>Nepetoideae</taxon>
        <taxon>Mentheae</taxon>
        <taxon>Salviinae</taxon>
        <taxon>Salvia</taxon>
        <taxon>Salvia subgen. Calosphace</taxon>
        <taxon>core Calosphace</taxon>
    </lineage>
</organism>
<dbReference type="Gene3D" id="1.20.5.190">
    <property type="match status" value="1"/>
</dbReference>
<dbReference type="PANTHER" id="PTHR32295">
    <property type="entry name" value="IQ-DOMAIN 5-RELATED"/>
    <property type="match status" value="1"/>
</dbReference>
<feature type="compositionally biased region" description="Basic residues" evidence="3">
    <location>
        <begin position="25"/>
        <end position="42"/>
    </location>
</feature>
<reference evidence="4" key="2">
    <citation type="submission" date="2020-08" db="EMBL/GenBank/DDBJ databases">
        <title>Plant Genome Project.</title>
        <authorList>
            <person name="Zhang R.-G."/>
        </authorList>
    </citation>
    <scope>NUCLEOTIDE SEQUENCE</scope>
    <source>
        <strain evidence="4">Huo1</strain>
        <tissue evidence="4">Leaf</tissue>
    </source>
</reference>
<protein>
    <recommendedName>
        <fullName evidence="6">DUF4005 domain-containing protein</fullName>
    </recommendedName>
</protein>
<dbReference type="AlphaFoldDB" id="A0A8X8ZA50"/>
<evidence type="ECO:0000313" key="5">
    <source>
        <dbReference type="Proteomes" id="UP000298416"/>
    </source>
</evidence>
<dbReference type="SMART" id="SM00015">
    <property type="entry name" value="IQ"/>
    <property type="match status" value="2"/>
</dbReference>
<evidence type="ECO:0000256" key="1">
    <source>
        <dbReference type="ARBA" id="ARBA00022860"/>
    </source>
</evidence>
<dbReference type="EMBL" id="PNBA02000016">
    <property type="protein sequence ID" value="KAG6397022.1"/>
    <property type="molecule type" value="Genomic_DNA"/>
</dbReference>
<feature type="region of interest" description="Disordered" evidence="3">
    <location>
        <begin position="15"/>
        <end position="42"/>
    </location>
</feature>